<dbReference type="PANTHER" id="PTHR43776">
    <property type="entry name" value="TRANSPORT ATP-BINDING PROTEIN"/>
    <property type="match status" value="1"/>
</dbReference>
<reference evidence="6" key="1">
    <citation type="submission" date="2020-10" db="EMBL/GenBank/DDBJ databases">
        <authorList>
            <person name="Gilroy R."/>
        </authorList>
    </citation>
    <scope>NUCLEOTIDE SEQUENCE</scope>
    <source>
        <strain evidence="6">CHK152-2871</strain>
    </source>
</reference>
<dbReference type="SUPFAM" id="SSF52540">
    <property type="entry name" value="P-loop containing nucleoside triphosphate hydrolases"/>
    <property type="match status" value="1"/>
</dbReference>
<comment type="similarity">
    <text evidence="1">Belongs to the ABC transporter superfamily.</text>
</comment>
<dbReference type="EMBL" id="DVJQ01000074">
    <property type="protein sequence ID" value="HIS75079.1"/>
    <property type="molecule type" value="Genomic_DNA"/>
</dbReference>
<dbReference type="Proteomes" id="UP000886865">
    <property type="component" value="Unassembled WGS sequence"/>
</dbReference>
<feature type="domain" description="ABC transporter" evidence="5">
    <location>
        <begin position="5"/>
        <end position="252"/>
    </location>
</feature>
<evidence type="ECO:0000256" key="2">
    <source>
        <dbReference type="ARBA" id="ARBA00022448"/>
    </source>
</evidence>
<dbReference type="SMART" id="SM00382">
    <property type="entry name" value="AAA"/>
    <property type="match status" value="1"/>
</dbReference>
<protein>
    <submittedName>
        <fullName evidence="6">ABC transporter ATP-binding protein</fullName>
    </submittedName>
</protein>
<evidence type="ECO:0000256" key="3">
    <source>
        <dbReference type="ARBA" id="ARBA00022741"/>
    </source>
</evidence>
<dbReference type="AlphaFoldDB" id="A0A9D1FJZ0"/>
<sequence>MENLVEIKDLYKTYSENAGLFSLKKEPVCALKGINLDIKKGEILALVGESGCGKSTLGNCVLKLLDATSGEILFKGENILNYDKKQTKAFRKSAQMIFQNPYSSLNPKMKIKEILEEPLKIHREKNIKERVLETISMCGLNQNDLKKYPHEFSGGQRQRIAIARALVLKPEFIVADEPISALDVSIAAQIINLLIELREKLNLTILFISHDLNIVKYISTRIAVLNKGKIAESGNTDEIFNNPKDDYTKLLLGSIPKIEL</sequence>
<dbReference type="PROSITE" id="PS50893">
    <property type="entry name" value="ABC_TRANSPORTER_2"/>
    <property type="match status" value="1"/>
</dbReference>
<keyword evidence="2" id="KW-0813">Transport</keyword>
<evidence type="ECO:0000256" key="1">
    <source>
        <dbReference type="ARBA" id="ARBA00005417"/>
    </source>
</evidence>
<accession>A0A9D1FJZ0</accession>
<dbReference type="InterPro" id="IPR017871">
    <property type="entry name" value="ABC_transporter-like_CS"/>
</dbReference>
<comment type="caution">
    <text evidence="6">The sequence shown here is derived from an EMBL/GenBank/DDBJ whole genome shotgun (WGS) entry which is preliminary data.</text>
</comment>
<organism evidence="6 7">
    <name type="scientific">Candidatus Galligastranaerophilus intestinavium</name>
    <dbReference type="NCBI Taxonomy" id="2840836"/>
    <lineage>
        <taxon>Bacteria</taxon>
        <taxon>Candidatus Galligastranaerophilus</taxon>
    </lineage>
</organism>
<name>A0A9D1FJZ0_9BACT</name>
<dbReference type="CDD" id="cd03257">
    <property type="entry name" value="ABC_NikE_OppD_transporters"/>
    <property type="match status" value="1"/>
</dbReference>
<dbReference type="InterPro" id="IPR003593">
    <property type="entry name" value="AAA+_ATPase"/>
</dbReference>
<evidence type="ECO:0000313" key="6">
    <source>
        <dbReference type="EMBL" id="HIS75079.1"/>
    </source>
</evidence>
<gene>
    <name evidence="6" type="ORF">IAA86_08695</name>
</gene>
<dbReference type="Pfam" id="PF00005">
    <property type="entry name" value="ABC_tran"/>
    <property type="match status" value="1"/>
</dbReference>
<dbReference type="GO" id="GO:0016887">
    <property type="term" value="F:ATP hydrolysis activity"/>
    <property type="evidence" value="ECO:0007669"/>
    <property type="project" value="InterPro"/>
</dbReference>
<proteinExistence type="inferred from homology"/>
<keyword evidence="3" id="KW-0547">Nucleotide-binding</keyword>
<keyword evidence="4 6" id="KW-0067">ATP-binding</keyword>
<dbReference type="GO" id="GO:0005524">
    <property type="term" value="F:ATP binding"/>
    <property type="evidence" value="ECO:0007669"/>
    <property type="project" value="UniProtKB-KW"/>
</dbReference>
<evidence type="ECO:0000313" key="7">
    <source>
        <dbReference type="Proteomes" id="UP000886865"/>
    </source>
</evidence>
<dbReference type="InterPro" id="IPR050319">
    <property type="entry name" value="ABC_transp_ATP-bind"/>
</dbReference>
<dbReference type="InterPro" id="IPR003439">
    <property type="entry name" value="ABC_transporter-like_ATP-bd"/>
</dbReference>
<dbReference type="GO" id="GO:0055085">
    <property type="term" value="P:transmembrane transport"/>
    <property type="evidence" value="ECO:0007669"/>
    <property type="project" value="UniProtKB-ARBA"/>
</dbReference>
<dbReference type="InterPro" id="IPR027417">
    <property type="entry name" value="P-loop_NTPase"/>
</dbReference>
<dbReference type="PROSITE" id="PS00211">
    <property type="entry name" value="ABC_TRANSPORTER_1"/>
    <property type="match status" value="1"/>
</dbReference>
<evidence type="ECO:0000259" key="5">
    <source>
        <dbReference type="PROSITE" id="PS50893"/>
    </source>
</evidence>
<reference evidence="6" key="2">
    <citation type="journal article" date="2021" name="PeerJ">
        <title>Extensive microbial diversity within the chicken gut microbiome revealed by metagenomics and culture.</title>
        <authorList>
            <person name="Gilroy R."/>
            <person name="Ravi A."/>
            <person name="Getino M."/>
            <person name="Pursley I."/>
            <person name="Horton D.L."/>
            <person name="Alikhan N.F."/>
            <person name="Baker D."/>
            <person name="Gharbi K."/>
            <person name="Hall N."/>
            <person name="Watson M."/>
            <person name="Adriaenssens E.M."/>
            <person name="Foster-Nyarko E."/>
            <person name="Jarju S."/>
            <person name="Secka A."/>
            <person name="Antonio M."/>
            <person name="Oren A."/>
            <person name="Chaudhuri R.R."/>
            <person name="La Ragione R."/>
            <person name="Hildebrand F."/>
            <person name="Pallen M.J."/>
        </authorList>
    </citation>
    <scope>NUCLEOTIDE SEQUENCE</scope>
    <source>
        <strain evidence="6">CHK152-2871</strain>
    </source>
</reference>
<dbReference type="FunFam" id="3.40.50.300:FF:000016">
    <property type="entry name" value="Oligopeptide ABC transporter ATP-binding component"/>
    <property type="match status" value="1"/>
</dbReference>
<dbReference type="Gene3D" id="3.40.50.300">
    <property type="entry name" value="P-loop containing nucleotide triphosphate hydrolases"/>
    <property type="match status" value="1"/>
</dbReference>
<evidence type="ECO:0000256" key="4">
    <source>
        <dbReference type="ARBA" id="ARBA00022840"/>
    </source>
</evidence>
<dbReference type="PANTHER" id="PTHR43776:SF7">
    <property type="entry name" value="D,D-DIPEPTIDE TRANSPORT ATP-BINDING PROTEIN DDPF-RELATED"/>
    <property type="match status" value="1"/>
</dbReference>